<keyword evidence="1" id="KW-0812">Transmembrane</keyword>
<dbReference type="EMBL" id="RQHV01000036">
    <property type="protein sequence ID" value="TGN11999.1"/>
    <property type="molecule type" value="Genomic_DNA"/>
</dbReference>
<evidence type="ECO:0000313" key="3">
    <source>
        <dbReference type="Proteomes" id="UP000298264"/>
    </source>
</evidence>
<accession>A0A4R9LVR4</accession>
<name>A0A4R9LVR4_9LEPT</name>
<dbReference type="AlphaFoldDB" id="A0A4R9LVR4"/>
<gene>
    <name evidence="2" type="ORF">EHS11_05705</name>
</gene>
<sequence>MKKSSILIILKILTGVFIFFTLVFFKNYYSYLFSSTTSGLMALPENPNYLLVGSSLTRQSYDPNILGSQLGKVYLLAYNGNQPCMISEQLRFLKKRGKTWNHLVLEFYPQTSSQGPSITDLRIMLDSDLDLKIRYLTLLGNERDISFSEYYELIVTSNIELITTHFLTGALIDSFSVDGGYVNKREEGSSEERLAQESAKIRIVSPKIHSAQLQCWKDLIEESQTEGKKLEVWEAPKFFYVSSDPNYQEIKATFSRFLLEKGIRFRSFSFSDRDPLLFRDPIHLSTKGREVLSKTVLEVIEKDQN</sequence>
<dbReference type="OrthoDB" id="9796702at2"/>
<dbReference type="RefSeq" id="WP_135763439.1">
    <property type="nucleotide sequence ID" value="NZ_RQHV01000036.1"/>
</dbReference>
<dbReference type="Proteomes" id="UP000298264">
    <property type="component" value="Unassembled WGS sequence"/>
</dbReference>
<keyword evidence="1" id="KW-0472">Membrane</keyword>
<organism evidence="2 3">
    <name type="scientific">Leptospira ilyithenensis</name>
    <dbReference type="NCBI Taxonomy" id="2484901"/>
    <lineage>
        <taxon>Bacteria</taxon>
        <taxon>Pseudomonadati</taxon>
        <taxon>Spirochaetota</taxon>
        <taxon>Spirochaetia</taxon>
        <taxon>Leptospirales</taxon>
        <taxon>Leptospiraceae</taxon>
        <taxon>Leptospira</taxon>
    </lineage>
</organism>
<keyword evidence="3" id="KW-1185">Reference proteome</keyword>
<feature type="transmembrane region" description="Helical" evidence="1">
    <location>
        <begin position="6"/>
        <end position="25"/>
    </location>
</feature>
<proteinExistence type="predicted"/>
<keyword evidence="1" id="KW-1133">Transmembrane helix</keyword>
<comment type="caution">
    <text evidence="2">The sequence shown here is derived from an EMBL/GenBank/DDBJ whole genome shotgun (WGS) entry which is preliminary data.</text>
</comment>
<evidence type="ECO:0000256" key="1">
    <source>
        <dbReference type="SAM" id="Phobius"/>
    </source>
</evidence>
<evidence type="ECO:0008006" key="4">
    <source>
        <dbReference type="Google" id="ProtNLM"/>
    </source>
</evidence>
<evidence type="ECO:0000313" key="2">
    <source>
        <dbReference type="EMBL" id="TGN11999.1"/>
    </source>
</evidence>
<protein>
    <recommendedName>
        <fullName evidence="4">SGNH/GDSL hydrolase family protein</fullName>
    </recommendedName>
</protein>
<reference evidence="2" key="1">
    <citation type="journal article" date="2019" name="PLoS Negl. Trop. Dis.">
        <title>Revisiting the worldwide diversity of Leptospira species in the environment.</title>
        <authorList>
            <person name="Vincent A.T."/>
            <person name="Schiettekatte O."/>
            <person name="Bourhy P."/>
            <person name="Veyrier F.J."/>
            <person name="Picardeau M."/>
        </authorList>
    </citation>
    <scope>NUCLEOTIDE SEQUENCE [LARGE SCALE GENOMIC DNA]</scope>
    <source>
        <strain evidence="2">201400974</strain>
    </source>
</reference>